<dbReference type="SUPFAM" id="SSF50978">
    <property type="entry name" value="WD40 repeat-like"/>
    <property type="match status" value="1"/>
</dbReference>
<dbReference type="GO" id="GO:0071561">
    <property type="term" value="C:nucleus-vacuole junction"/>
    <property type="evidence" value="ECO:0007669"/>
    <property type="project" value="TreeGrafter"/>
</dbReference>
<dbReference type="Proteomes" id="UP000193719">
    <property type="component" value="Unassembled WGS sequence"/>
</dbReference>
<evidence type="ECO:0000256" key="10">
    <source>
        <dbReference type="PROSITE-ProRule" id="PRU00221"/>
    </source>
</evidence>
<dbReference type="InterPro" id="IPR000719">
    <property type="entry name" value="Prot_kinase_dom"/>
</dbReference>
<keyword evidence="7" id="KW-0418">Kinase</keyword>
<dbReference type="InterPro" id="IPR055231">
    <property type="entry name" value="2AA_helical"/>
</dbReference>
<accession>A0A1Y1UWY3</accession>
<evidence type="ECO:0000256" key="8">
    <source>
        <dbReference type="ARBA" id="ARBA00022840"/>
    </source>
</evidence>
<evidence type="ECO:0000259" key="11">
    <source>
        <dbReference type="PROSITE" id="PS50011"/>
    </source>
</evidence>
<dbReference type="Gene3D" id="1.25.10.10">
    <property type="entry name" value="Leucine-rich Repeat Variant"/>
    <property type="match status" value="1"/>
</dbReference>
<dbReference type="OrthoDB" id="242910at2759"/>
<dbReference type="SUPFAM" id="SSF48371">
    <property type="entry name" value="ARM repeat"/>
    <property type="match status" value="1"/>
</dbReference>
<feature type="repeat" description="WD" evidence="10">
    <location>
        <begin position="1135"/>
        <end position="1167"/>
    </location>
</feature>
<feature type="repeat" description="WD" evidence="10">
    <location>
        <begin position="1533"/>
        <end position="1566"/>
    </location>
</feature>
<reference evidence="12 13" key="1">
    <citation type="submission" date="2016-08" db="EMBL/GenBank/DDBJ databases">
        <title>Genomes of anaerobic fungi encode conserved fungal cellulosomes for biomass hydrolysis.</title>
        <authorList>
            <consortium name="DOE Joint Genome Institute"/>
            <person name="Haitjema C.H."/>
            <person name="Gilmore S.P."/>
            <person name="Henske J.K."/>
            <person name="Solomon K.V."/>
            <person name="De Groot R."/>
            <person name="Kuo A."/>
            <person name="Mondo S.J."/>
            <person name="Salamov A.A."/>
            <person name="Labutti K."/>
            <person name="Zhao Z."/>
            <person name="Chiniquy J."/>
            <person name="Barry K."/>
            <person name="Brewer H.M."/>
            <person name="Purvine S.O."/>
            <person name="Wright A.T."/>
            <person name="Boxma B."/>
            <person name="Van Alen T."/>
            <person name="Hackstein J.H."/>
            <person name="Baker S.E."/>
            <person name="Grigoriev I.V."/>
            <person name="O'Malley M.A."/>
        </authorList>
    </citation>
    <scope>NUCLEOTIDE SEQUENCE [LARGE SCALE GENOMIC DNA]</scope>
    <source>
        <strain evidence="13">finn</strain>
    </source>
</reference>
<dbReference type="SUPFAM" id="SSF56112">
    <property type="entry name" value="Protein kinase-like (PK-like)"/>
    <property type="match status" value="1"/>
</dbReference>
<evidence type="ECO:0000256" key="1">
    <source>
        <dbReference type="ARBA" id="ARBA00012513"/>
    </source>
</evidence>
<feature type="domain" description="Protein kinase" evidence="11">
    <location>
        <begin position="24"/>
        <end position="309"/>
    </location>
</feature>
<dbReference type="GO" id="GO:0045324">
    <property type="term" value="P:late endosome to vacuole transport"/>
    <property type="evidence" value="ECO:0007669"/>
    <property type="project" value="InterPro"/>
</dbReference>
<dbReference type="Pfam" id="PF00400">
    <property type="entry name" value="WD40"/>
    <property type="match status" value="3"/>
</dbReference>
<evidence type="ECO:0000256" key="7">
    <source>
        <dbReference type="ARBA" id="ARBA00022777"/>
    </source>
</evidence>
<dbReference type="PROSITE" id="PS50082">
    <property type="entry name" value="WD_REPEATS_2"/>
    <property type="match status" value="2"/>
</dbReference>
<dbReference type="Gene3D" id="2.130.10.10">
    <property type="entry name" value="YVTN repeat-like/Quinoprotein amine dehydrogenase"/>
    <property type="match status" value="2"/>
</dbReference>
<keyword evidence="8" id="KW-0067">ATP-binding</keyword>
<dbReference type="GO" id="GO:0005524">
    <property type="term" value="F:ATP binding"/>
    <property type="evidence" value="ECO:0007669"/>
    <property type="project" value="UniProtKB-KW"/>
</dbReference>
<evidence type="ECO:0000256" key="2">
    <source>
        <dbReference type="ARBA" id="ARBA00022527"/>
    </source>
</evidence>
<dbReference type="PROSITE" id="PS00108">
    <property type="entry name" value="PROTEIN_KINASE_ST"/>
    <property type="match status" value="1"/>
</dbReference>
<dbReference type="InterPro" id="IPR016024">
    <property type="entry name" value="ARM-type_fold"/>
</dbReference>
<dbReference type="InterPro" id="IPR011989">
    <property type="entry name" value="ARM-like"/>
</dbReference>
<evidence type="ECO:0000256" key="3">
    <source>
        <dbReference type="ARBA" id="ARBA00022574"/>
    </source>
</evidence>
<dbReference type="InterPro" id="IPR001680">
    <property type="entry name" value="WD40_rpt"/>
</dbReference>
<evidence type="ECO:0000313" key="13">
    <source>
        <dbReference type="Proteomes" id="UP000193719"/>
    </source>
</evidence>
<dbReference type="EC" id="2.7.11.1" evidence="1"/>
<dbReference type="InterPro" id="IPR036322">
    <property type="entry name" value="WD40_repeat_dom_sf"/>
</dbReference>
<dbReference type="EMBL" id="MCFH01000063">
    <property type="protein sequence ID" value="ORX42531.1"/>
    <property type="molecule type" value="Genomic_DNA"/>
</dbReference>
<name>A0A1Y1UWY3_9FUNG</name>
<organism evidence="12 13">
    <name type="scientific">Piromyces finnis</name>
    <dbReference type="NCBI Taxonomy" id="1754191"/>
    <lineage>
        <taxon>Eukaryota</taxon>
        <taxon>Fungi</taxon>
        <taxon>Fungi incertae sedis</taxon>
        <taxon>Chytridiomycota</taxon>
        <taxon>Chytridiomycota incertae sedis</taxon>
        <taxon>Neocallimastigomycetes</taxon>
        <taxon>Neocallimastigales</taxon>
        <taxon>Neocallimastigaceae</taxon>
        <taxon>Piromyces</taxon>
    </lineage>
</organism>
<keyword evidence="5" id="KW-0677">Repeat</keyword>
<dbReference type="SMART" id="SM00320">
    <property type="entry name" value="WD40"/>
    <property type="match status" value="5"/>
</dbReference>
<dbReference type="InterPro" id="IPR045162">
    <property type="entry name" value="Vps15-like"/>
</dbReference>
<feature type="repeat" description="HEAT" evidence="9">
    <location>
        <begin position="434"/>
        <end position="471"/>
    </location>
</feature>
<keyword evidence="13" id="KW-1185">Reference proteome</keyword>
<keyword evidence="2" id="KW-0723">Serine/threonine-protein kinase</keyword>
<gene>
    <name evidence="12" type="ORF">BCR36DRAFT_416022</name>
</gene>
<dbReference type="Pfam" id="PF22956">
    <property type="entry name" value="VPS15-like_hel"/>
    <property type="match status" value="1"/>
</dbReference>
<dbReference type="GO" id="GO:0034271">
    <property type="term" value="C:phosphatidylinositol 3-kinase complex, class III, type I"/>
    <property type="evidence" value="ECO:0007669"/>
    <property type="project" value="TreeGrafter"/>
</dbReference>
<evidence type="ECO:0000256" key="6">
    <source>
        <dbReference type="ARBA" id="ARBA00022741"/>
    </source>
</evidence>
<evidence type="ECO:0000256" key="9">
    <source>
        <dbReference type="PROSITE-ProRule" id="PRU00103"/>
    </source>
</evidence>
<dbReference type="GO" id="GO:0006623">
    <property type="term" value="P:protein targeting to vacuole"/>
    <property type="evidence" value="ECO:0007669"/>
    <property type="project" value="TreeGrafter"/>
</dbReference>
<dbReference type="InterPro" id="IPR008271">
    <property type="entry name" value="Ser/Thr_kinase_AS"/>
</dbReference>
<dbReference type="FunFam" id="1.10.510.10:FF:000497">
    <property type="entry name" value="Phosphoinositide 3-kinase regulatory subunit"/>
    <property type="match status" value="1"/>
</dbReference>
<dbReference type="PROSITE" id="PS50077">
    <property type="entry name" value="HEAT_REPEAT"/>
    <property type="match status" value="1"/>
</dbReference>
<protein>
    <recommendedName>
        <fullName evidence="1">non-specific serine/threonine protein kinase</fullName>
        <ecNumber evidence="1">2.7.11.1</ecNumber>
    </recommendedName>
</protein>
<dbReference type="PROSITE" id="PS50011">
    <property type="entry name" value="PROTEIN_KINASE_DOM"/>
    <property type="match status" value="1"/>
</dbReference>
<dbReference type="Pfam" id="PF00069">
    <property type="entry name" value="Pkinase"/>
    <property type="match status" value="1"/>
</dbReference>
<dbReference type="GO" id="GO:0004674">
    <property type="term" value="F:protein serine/threonine kinase activity"/>
    <property type="evidence" value="ECO:0007669"/>
    <property type="project" value="UniProtKB-KW"/>
</dbReference>
<dbReference type="PROSITE" id="PS50294">
    <property type="entry name" value="WD_REPEATS_REGION"/>
    <property type="match status" value="2"/>
</dbReference>
<sequence>MGNINSNLVISASIDNYLSEIEGFKYKKSLGSALFLKTICCRHTEGLVVVKIYIKTSLDINLKSYINELKEERHLLNEIPNAFPFQQIIETEKAGYLIRQYFPNNLYDRISTRPFLNTIEKKWISYQLLKGLSEVHKKGICHGDIKTENIMVTSWNWIYLSDFASYKPTYLPEDNPEWFSFFFDSSARRTCYIAPERFYASSDFLFQPEISKDGKLTPAMDIFSLGCVIAELFLEGSSIFTFSQLLRYRNNKYDPSVELEKIQDIHIRSLIKDMIHLNPEDRKSADYYLEHWKGKAFPNYFYDFLHHYISSFTDLSLYSNSDDKIESIYKNFEVVIESISLEDYNNKNISDLLEFLEYNNFELDNRKEIENLKFEFIPTKEHIQRLHDGGCQILITYLCSNIRNVYLPSSKIFALDMIFFLSLCVSDQYKLDQVLPYLLYLLQDENAYVKVNTIQKLTKLLQTVRSISPEDINIFTDYIYPNLKPLSKDPDVFVKASYAKHLSEIADIASRFLELSQVYKHDKLAGGNNGLDSDDYYQLETYDNRLNILRDIIEKETSILLIDSSAFVKQALLSNISNICIFLGEQKTNDMILSHLITYLNDQENWVLRYAFWKCVVGIGAFVGVRSLSEYIIPLMIQALKDKEEFNVAQVLNAITSFSELGLLQRDNIKNLSEKIIPLFYHPNIYIRLGAISFISSTIKFLSPEDSQFIIYPQIKPYLSITEDIELNENTLLNYLKPALSRKCFNYAVNNISNNTNNSNYGYNNIINILSNTSNVDQSDSYSSKNDDITEEDQQKIYLLRNYIKRLPKPKVMDTKNDNSENIDLRNYGAILHTVFLGPPTNELKKANKDNSSYGNGGKSSDILYNRHFSKSSGQLNTFKHQQFVNETIKSKVASRSAQDLTTSWIVVDKNQTTSSSSTHLSSPILHSPSSLDHNIYSKLFGNNLNGNVNNLNKKRSYFRNSTPSPSLDPIKAVPEIGTLYETGVPTLEGANENSSFEKSISDNMSSPSLSIRSSLSATNLLNTDALQKTNSNNSNNNGKSIVTTLNDIPEKISLNISNKKFENKAKPSGINRYSIDSNLKRKAHELFPPQIDLGKSVGFPSLYNILHSKQKNKTVDNLYDSSCWRPEGILISSFCEHSSKINQLSISSDNAFFASCSNDGTLKIWDCNRLEKNVTNRSRLNHYQGGNVTSISFCENRHSIISASDNGTIHVSRIEYMNAGGHLKYGKFERVREMILEDGEYITNINHYNTELESVVVMSSSQGSICGFDLRTMKIVWKLDASPNFGYVSSFAVNPSNYWLCSGTSKGVMTLWDIRFSLPVSTWAHPSMEKINKMKLFPSSTSSTDKNYLNESKQVICAVDNDNNELSAWNVETKECTEIWYSGRYNSSRSFYENGITAVEPETSSILPSIHNVNTKKYKNSVNSFTFLDNSNYYSFFKMQLPFIISVGSDKRIRYWDQLNVNRSMILNGVEMTDQNINYKTYQKNSTVIHSESSNFESCSTLTLNSSSSSPINSIGNIPLHYANYNASSKKLNGHMDTITDVTYTVVPYPLIISSGRDGIINIWK</sequence>
<comment type="caution">
    <text evidence="12">The sequence shown here is derived from an EMBL/GenBank/DDBJ whole genome shotgun (WGS) entry which is preliminary data.</text>
</comment>
<evidence type="ECO:0000256" key="5">
    <source>
        <dbReference type="ARBA" id="ARBA00022737"/>
    </source>
</evidence>
<dbReference type="InterPro" id="IPR021133">
    <property type="entry name" value="HEAT_type_2"/>
</dbReference>
<dbReference type="GO" id="GO:0034272">
    <property type="term" value="C:phosphatidylinositol 3-kinase complex, class III, type II"/>
    <property type="evidence" value="ECO:0007669"/>
    <property type="project" value="TreeGrafter"/>
</dbReference>
<dbReference type="PANTHER" id="PTHR17583:SF0">
    <property type="entry name" value="PHOSPHOINOSITIDE 3-KINASE REGULATORY SUBUNIT 4"/>
    <property type="match status" value="1"/>
</dbReference>
<reference evidence="12 13" key="2">
    <citation type="submission" date="2016-08" db="EMBL/GenBank/DDBJ databases">
        <title>Pervasive Adenine N6-methylation of Active Genes in Fungi.</title>
        <authorList>
            <consortium name="DOE Joint Genome Institute"/>
            <person name="Mondo S.J."/>
            <person name="Dannebaum R.O."/>
            <person name="Kuo R.C."/>
            <person name="Labutti K."/>
            <person name="Haridas S."/>
            <person name="Kuo A."/>
            <person name="Salamov A."/>
            <person name="Ahrendt S.R."/>
            <person name="Lipzen A."/>
            <person name="Sullivan W."/>
            <person name="Andreopoulos W.B."/>
            <person name="Clum A."/>
            <person name="Lindquist E."/>
            <person name="Daum C."/>
            <person name="Ramamoorthy G.K."/>
            <person name="Gryganskyi A."/>
            <person name="Culley D."/>
            <person name="Magnuson J.K."/>
            <person name="James T.Y."/>
            <person name="O'Malley M.A."/>
            <person name="Stajich J.E."/>
            <person name="Spatafora J.W."/>
            <person name="Visel A."/>
            <person name="Grigoriev I.V."/>
        </authorList>
    </citation>
    <scope>NUCLEOTIDE SEQUENCE [LARGE SCALE GENOMIC DNA]</scope>
    <source>
        <strain evidence="13">finn</strain>
    </source>
</reference>
<dbReference type="InterPro" id="IPR015943">
    <property type="entry name" value="WD40/YVTN_repeat-like_dom_sf"/>
</dbReference>
<dbReference type="PANTHER" id="PTHR17583">
    <property type="entry name" value="PHOSPHOINOSITIDE 3-KINASE REGULATORY SUBUNIT 4"/>
    <property type="match status" value="1"/>
</dbReference>
<keyword evidence="4" id="KW-0808">Transferase</keyword>
<dbReference type="InterPro" id="IPR011009">
    <property type="entry name" value="Kinase-like_dom_sf"/>
</dbReference>
<evidence type="ECO:0000313" key="12">
    <source>
        <dbReference type="EMBL" id="ORX42531.1"/>
    </source>
</evidence>
<keyword evidence="6" id="KW-0547">Nucleotide-binding</keyword>
<dbReference type="GO" id="GO:0005770">
    <property type="term" value="C:late endosome"/>
    <property type="evidence" value="ECO:0007669"/>
    <property type="project" value="TreeGrafter"/>
</dbReference>
<dbReference type="GO" id="GO:0016236">
    <property type="term" value="P:macroautophagy"/>
    <property type="evidence" value="ECO:0007669"/>
    <property type="project" value="InterPro"/>
</dbReference>
<dbReference type="SMART" id="SM00220">
    <property type="entry name" value="S_TKc"/>
    <property type="match status" value="1"/>
</dbReference>
<dbReference type="STRING" id="1754191.A0A1Y1UWY3"/>
<dbReference type="Gene3D" id="1.10.510.10">
    <property type="entry name" value="Transferase(Phosphotransferase) domain 1"/>
    <property type="match status" value="1"/>
</dbReference>
<evidence type="ECO:0000256" key="4">
    <source>
        <dbReference type="ARBA" id="ARBA00022679"/>
    </source>
</evidence>
<keyword evidence="3 10" id="KW-0853">WD repeat</keyword>
<dbReference type="CDD" id="cd13980">
    <property type="entry name" value="STKc_Vps15"/>
    <property type="match status" value="1"/>
</dbReference>
<proteinExistence type="predicted"/>